<keyword evidence="2" id="KW-1003">Cell membrane</keyword>
<proteinExistence type="predicted"/>
<dbReference type="InterPro" id="IPR013604">
    <property type="entry name" value="7TM_chemorcpt"/>
</dbReference>
<dbReference type="Pfam" id="PF08395">
    <property type="entry name" value="7tm_7"/>
    <property type="match status" value="1"/>
</dbReference>
<accession>A0AAD8AH98</accession>
<feature type="transmembrane region" description="Helical" evidence="6">
    <location>
        <begin position="257"/>
        <end position="280"/>
    </location>
</feature>
<feature type="transmembrane region" description="Helical" evidence="6">
    <location>
        <begin position="12"/>
        <end position="32"/>
    </location>
</feature>
<evidence type="ECO:0000256" key="5">
    <source>
        <dbReference type="ARBA" id="ARBA00023136"/>
    </source>
</evidence>
<feature type="transmembrane region" description="Helical" evidence="6">
    <location>
        <begin position="44"/>
        <end position="68"/>
    </location>
</feature>
<reference evidence="7" key="2">
    <citation type="submission" date="2023-05" db="EMBL/GenBank/DDBJ databases">
        <authorList>
            <person name="Fouks B."/>
        </authorList>
    </citation>
    <scope>NUCLEOTIDE SEQUENCE</scope>
    <source>
        <strain evidence="7">Stay&amp;Tobe</strain>
        <tissue evidence="7">Testes</tissue>
    </source>
</reference>
<dbReference type="GO" id="GO:0050909">
    <property type="term" value="P:sensory perception of taste"/>
    <property type="evidence" value="ECO:0007669"/>
    <property type="project" value="InterPro"/>
</dbReference>
<keyword evidence="8" id="KW-1185">Reference proteome</keyword>
<feature type="transmembrane region" description="Helical" evidence="6">
    <location>
        <begin position="170"/>
        <end position="188"/>
    </location>
</feature>
<gene>
    <name evidence="7" type="ORF">L9F63_010388</name>
</gene>
<evidence type="ECO:0000313" key="8">
    <source>
        <dbReference type="Proteomes" id="UP001233999"/>
    </source>
</evidence>
<evidence type="ECO:0000256" key="4">
    <source>
        <dbReference type="ARBA" id="ARBA00022989"/>
    </source>
</evidence>
<name>A0AAD8AH98_DIPPU</name>
<evidence type="ECO:0000256" key="1">
    <source>
        <dbReference type="ARBA" id="ARBA00004651"/>
    </source>
</evidence>
<keyword evidence="5 6" id="KW-0472">Membrane</keyword>
<feature type="transmembrane region" description="Helical" evidence="6">
    <location>
        <begin position="136"/>
        <end position="158"/>
    </location>
</feature>
<evidence type="ECO:0000313" key="7">
    <source>
        <dbReference type="EMBL" id="KAJ9599120.1"/>
    </source>
</evidence>
<reference evidence="7" key="1">
    <citation type="journal article" date="2023" name="IScience">
        <title>Live-bearing cockroach genome reveals convergent evolutionary mechanisms linked to viviparity in insects and beyond.</title>
        <authorList>
            <person name="Fouks B."/>
            <person name="Harrison M.C."/>
            <person name="Mikhailova A.A."/>
            <person name="Marchal E."/>
            <person name="English S."/>
            <person name="Carruthers M."/>
            <person name="Jennings E.C."/>
            <person name="Chiamaka E.L."/>
            <person name="Frigard R.A."/>
            <person name="Pippel M."/>
            <person name="Attardo G.M."/>
            <person name="Benoit J.B."/>
            <person name="Bornberg-Bauer E."/>
            <person name="Tobe S.S."/>
        </authorList>
    </citation>
    <scope>NUCLEOTIDE SEQUENCE</scope>
    <source>
        <strain evidence="7">Stay&amp;Tobe</strain>
    </source>
</reference>
<comment type="subcellular location">
    <subcellularLocation>
        <location evidence="1">Cell membrane</location>
        <topology evidence="1">Multi-pass membrane protein</topology>
    </subcellularLocation>
</comment>
<evidence type="ECO:0000256" key="2">
    <source>
        <dbReference type="ARBA" id="ARBA00022475"/>
    </source>
</evidence>
<evidence type="ECO:0000256" key="3">
    <source>
        <dbReference type="ARBA" id="ARBA00022692"/>
    </source>
</evidence>
<comment type="caution">
    <text evidence="7">The sequence shown here is derived from an EMBL/GenBank/DDBJ whole genome shotgun (WGS) entry which is preliminary data.</text>
</comment>
<evidence type="ECO:0000256" key="6">
    <source>
        <dbReference type="SAM" id="Phobius"/>
    </source>
</evidence>
<feature type="non-terminal residue" evidence="7">
    <location>
        <position position="283"/>
    </location>
</feature>
<dbReference type="Proteomes" id="UP001233999">
    <property type="component" value="Unassembled WGS sequence"/>
</dbReference>
<dbReference type="EMBL" id="JASPKZ010000831">
    <property type="protein sequence ID" value="KAJ9599120.1"/>
    <property type="molecule type" value="Genomic_DNA"/>
</dbReference>
<dbReference type="GO" id="GO:0005886">
    <property type="term" value="C:plasma membrane"/>
    <property type="evidence" value="ECO:0007669"/>
    <property type="project" value="UniProtKB-SubCell"/>
</dbReference>
<protein>
    <submittedName>
        <fullName evidence="7">Uncharacterized protein</fullName>
    </submittedName>
</protein>
<organism evidence="7 8">
    <name type="scientific">Diploptera punctata</name>
    <name type="common">Pacific beetle cockroach</name>
    <dbReference type="NCBI Taxonomy" id="6984"/>
    <lineage>
        <taxon>Eukaryota</taxon>
        <taxon>Metazoa</taxon>
        <taxon>Ecdysozoa</taxon>
        <taxon>Arthropoda</taxon>
        <taxon>Hexapoda</taxon>
        <taxon>Insecta</taxon>
        <taxon>Pterygota</taxon>
        <taxon>Neoptera</taxon>
        <taxon>Polyneoptera</taxon>
        <taxon>Dictyoptera</taxon>
        <taxon>Blattodea</taxon>
        <taxon>Blaberoidea</taxon>
        <taxon>Blaberidae</taxon>
        <taxon>Diplopterinae</taxon>
        <taxon>Diploptera</taxon>
    </lineage>
</organism>
<sequence>MVSNILDNQICLHIFLMFYFFKLFGFFPNIHIKNGCSFVYNFSRFWLIYSLLLQISLIAYANIAPYMLNATYILYSKFSSSISYGTRQMFLLQNMLCQISILYNNKNIANILNLYIHIHNKINIHNNGKKLEIGRVLFQLFHSIIIPWMLTIIAFIYNQNSNIKDKVFSFSGYILVINISFLLAFHFINFARILIKCFVEINSELKKVQLSIQNESMESDRTEFIADVVLKIRSAAFNHENLSVSVQKVNDTYSFSFLMIVCFYFILITFLFYMLILHLFNIE</sequence>
<keyword evidence="3 6" id="KW-0812">Transmembrane</keyword>
<dbReference type="AlphaFoldDB" id="A0AAD8AH98"/>
<keyword evidence="4 6" id="KW-1133">Transmembrane helix</keyword>